<dbReference type="GO" id="GO:0006397">
    <property type="term" value="P:mRNA processing"/>
    <property type="evidence" value="ECO:0007669"/>
    <property type="project" value="UniProtKB-KW"/>
</dbReference>
<dbReference type="Proteomes" id="UP001234989">
    <property type="component" value="Chromosome 6"/>
</dbReference>
<feature type="non-terminal residue" evidence="3">
    <location>
        <position position="1"/>
    </location>
</feature>
<accession>A0AAF0R2V1</accession>
<protein>
    <submittedName>
        <fullName evidence="3">Uncharacterized protein</fullName>
    </submittedName>
</protein>
<name>A0AAF0R2V1_SOLVR</name>
<dbReference type="GO" id="GO:0005829">
    <property type="term" value="C:cytosol"/>
    <property type="evidence" value="ECO:0007669"/>
    <property type="project" value="TreeGrafter"/>
</dbReference>
<evidence type="ECO:0000256" key="1">
    <source>
        <dbReference type="ARBA" id="ARBA00022664"/>
    </source>
</evidence>
<gene>
    <name evidence="3" type="ORF">MTR67_026448</name>
</gene>
<keyword evidence="4" id="KW-1185">Reference proteome</keyword>
<sequence length="86" mass="9831">KSHVLGDIQGQLTLNQSAKVVIDSETENTKSYTFIRLGDESEKLHIMTKMNGNICSTRFMCIGHEANKKKCWWIDASIISMYYNSK</sequence>
<dbReference type="GO" id="GO:0003729">
    <property type="term" value="F:mRNA binding"/>
    <property type="evidence" value="ECO:0007669"/>
    <property type="project" value="InterPro"/>
</dbReference>
<evidence type="ECO:0000256" key="2">
    <source>
        <dbReference type="ARBA" id="ARBA00022884"/>
    </source>
</evidence>
<keyword evidence="1" id="KW-0507">mRNA processing</keyword>
<dbReference type="InterPro" id="IPR050825">
    <property type="entry name" value="RBM42_RBP45_47-like"/>
</dbReference>
<dbReference type="PANTHER" id="PTHR47640:SF48">
    <property type="entry name" value="POLYADENYLATE-BINDING PROTEIN RBP45B"/>
    <property type="match status" value="1"/>
</dbReference>
<reference evidence="3" key="1">
    <citation type="submission" date="2023-08" db="EMBL/GenBank/DDBJ databases">
        <title>A de novo genome assembly of Solanum verrucosum Schlechtendal, a Mexican diploid species geographically isolated from the other diploid A-genome species in potato relatives.</title>
        <authorList>
            <person name="Hosaka K."/>
        </authorList>
    </citation>
    <scope>NUCLEOTIDE SEQUENCE</scope>
    <source>
        <tissue evidence="3">Young leaves</tissue>
    </source>
</reference>
<dbReference type="AlphaFoldDB" id="A0AAF0R2V1"/>
<organism evidence="3 4">
    <name type="scientific">Solanum verrucosum</name>
    <dbReference type="NCBI Taxonomy" id="315347"/>
    <lineage>
        <taxon>Eukaryota</taxon>
        <taxon>Viridiplantae</taxon>
        <taxon>Streptophyta</taxon>
        <taxon>Embryophyta</taxon>
        <taxon>Tracheophyta</taxon>
        <taxon>Spermatophyta</taxon>
        <taxon>Magnoliopsida</taxon>
        <taxon>eudicotyledons</taxon>
        <taxon>Gunneridae</taxon>
        <taxon>Pentapetalae</taxon>
        <taxon>asterids</taxon>
        <taxon>lamiids</taxon>
        <taxon>Solanales</taxon>
        <taxon>Solanaceae</taxon>
        <taxon>Solanoideae</taxon>
        <taxon>Solaneae</taxon>
        <taxon>Solanum</taxon>
    </lineage>
</organism>
<proteinExistence type="predicted"/>
<dbReference type="PANTHER" id="PTHR47640">
    <property type="entry name" value="TRNA SELENOCYSTEINE 1-ASSOCIATED PROTEIN 1-RELATED-RELATED"/>
    <property type="match status" value="1"/>
</dbReference>
<keyword evidence="2" id="KW-0694">RNA-binding</keyword>
<evidence type="ECO:0000313" key="3">
    <source>
        <dbReference type="EMBL" id="WMV33063.1"/>
    </source>
</evidence>
<dbReference type="EMBL" id="CP133617">
    <property type="protein sequence ID" value="WMV33063.1"/>
    <property type="molecule type" value="Genomic_DNA"/>
</dbReference>
<evidence type="ECO:0000313" key="4">
    <source>
        <dbReference type="Proteomes" id="UP001234989"/>
    </source>
</evidence>